<sequence length="97" mass="11219">MKKKDVALKFGIPPNNLSTIIKNRDKIQNYDSSNSCSKRLKTCVYEDVDEIDLKWIHTMRDKNVPISGSFIIQKAIQFAKAMGYDEFRGSNGWLEKF</sequence>
<reference evidence="4 5" key="1">
    <citation type="journal article" date="2019" name="Sci. Rep.">
        <title>Orb-weaving spider Araneus ventricosus genome elucidates the spidroin gene catalogue.</title>
        <authorList>
            <person name="Kono N."/>
            <person name="Nakamura H."/>
            <person name="Ohtoshi R."/>
            <person name="Moran D.A.P."/>
            <person name="Shinohara A."/>
            <person name="Yoshida Y."/>
            <person name="Fujiwara M."/>
            <person name="Mori M."/>
            <person name="Tomita M."/>
            <person name="Arakawa K."/>
        </authorList>
    </citation>
    <scope>NUCLEOTIDE SEQUENCE [LARGE SCALE GENOMIC DNA]</scope>
</reference>
<dbReference type="Gene3D" id="1.10.10.60">
    <property type="entry name" value="Homeodomain-like"/>
    <property type="match status" value="2"/>
</dbReference>
<evidence type="ECO:0000259" key="3">
    <source>
        <dbReference type="PROSITE" id="PS51253"/>
    </source>
</evidence>
<name>A0A4Y2LTA5_ARAVE</name>
<evidence type="ECO:0000313" key="4">
    <source>
        <dbReference type="EMBL" id="GBN18041.1"/>
    </source>
</evidence>
<dbReference type="OrthoDB" id="6430249at2759"/>
<dbReference type="InterPro" id="IPR006600">
    <property type="entry name" value="HTH_CenpB_DNA-bd_dom"/>
</dbReference>
<evidence type="ECO:0000256" key="1">
    <source>
        <dbReference type="ARBA" id="ARBA00004123"/>
    </source>
</evidence>
<protein>
    <recommendedName>
        <fullName evidence="3">HTH CENPB-type domain-containing protein</fullName>
    </recommendedName>
</protein>
<keyword evidence="5" id="KW-1185">Reference proteome</keyword>
<dbReference type="PANTHER" id="PTHR19303">
    <property type="entry name" value="TRANSPOSON"/>
    <property type="match status" value="1"/>
</dbReference>
<feature type="domain" description="HTH CENPB-type" evidence="3">
    <location>
        <begin position="36"/>
        <end position="97"/>
    </location>
</feature>
<dbReference type="EMBL" id="BGPR01006330">
    <property type="protein sequence ID" value="GBN18041.1"/>
    <property type="molecule type" value="Genomic_DNA"/>
</dbReference>
<dbReference type="AlphaFoldDB" id="A0A4Y2LTA5"/>
<dbReference type="InterPro" id="IPR009057">
    <property type="entry name" value="Homeodomain-like_sf"/>
</dbReference>
<dbReference type="InterPro" id="IPR050863">
    <property type="entry name" value="CenT-Element_Derived"/>
</dbReference>
<evidence type="ECO:0000256" key="2">
    <source>
        <dbReference type="ARBA" id="ARBA00023125"/>
    </source>
</evidence>
<dbReference type="PROSITE" id="PS51253">
    <property type="entry name" value="HTH_CENPB"/>
    <property type="match status" value="1"/>
</dbReference>
<dbReference type="Pfam" id="PF03221">
    <property type="entry name" value="HTH_Tnp_Tc5"/>
    <property type="match status" value="1"/>
</dbReference>
<dbReference type="SMART" id="SM00674">
    <property type="entry name" value="CENPB"/>
    <property type="match status" value="1"/>
</dbReference>
<dbReference type="GO" id="GO:0003677">
    <property type="term" value="F:DNA binding"/>
    <property type="evidence" value="ECO:0007669"/>
    <property type="project" value="UniProtKB-KW"/>
</dbReference>
<comment type="caution">
    <text evidence="4">The sequence shown here is derived from an EMBL/GenBank/DDBJ whole genome shotgun (WGS) entry which is preliminary data.</text>
</comment>
<proteinExistence type="predicted"/>
<dbReference type="Proteomes" id="UP000499080">
    <property type="component" value="Unassembled WGS sequence"/>
</dbReference>
<organism evidence="4 5">
    <name type="scientific">Araneus ventricosus</name>
    <name type="common">Orbweaver spider</name>
    <name type="synonym">Epeira ventricosa</name>
    <dbReference type="NCBI Taxonomy" id="182803"/>
    <lineage>
        <taxon>Eukaryota</taxon>
        <taxon>Metazoa</taxon>
        <taxon>Ecdysozoa</taxon>
        <taxon>Arthropoda</taxon>
        <taxon>Chelicerata</taxon>
        <taxon>Arachnida</taxon>
        <taxon>Araneae</taxon>
        <taxon>Araneomorphae</taxon>
        <taxon>Entelegynae</taxon>
        <taxon>Araneoidea</taxon>
        <taxon>Araneidae</taxon>
        <taxon>Araneus</taxon>
    </lineage>
</organism>
<evidence type="ECO:0000313" key="5">
    <source>
        <dbReference type="Proteomes" id="UP000499080"/>
    </source>
</evidence>
<dbReference type="PANTHER" id="PTHR19303:SF73">
    <property type="entry name" value="PROTEIN PDC2"/>
    <property type="match status" value="1"/>
</dbReference>
<dbReference type="SUPFAM" id="SSF46689">
    <property type="entry name" value="Homeodomain-like"/>
    <property type="match status" value="1"/>
</dbReference>
<gene>
    <name evidence="4" type="ORF">AVEN_163680_1</name>
</gene>
<dbReference type="GO" id="GO:0005634">
    <property type="term" value="C:nucleus"/>
    <property type="evidence" value="ECO:0007669"/>
    <property type="project" value="UniProtKB-SubCell"/>
</dbReference>
<accession>A0A4Y2LTA5</accession>
<keyword evidence="2" id="KW-0238">DNA-binding</keyword>
<comment type="subcellular location">
    <subcellularLocation>
        <location evidence="1">Nucleus</location>
    </subcellularLocation>
</comment>